<accession>A0A172TU95</accession>
<dbReference type="InterPro" id="IPR009078">
    <property type="entry name" value="Ferritin-like_SF"/>
</dbReference>
<proteinExistence type="predicted"/>
<gene>
    <name evidence="2" type="ORF">SY85_09265</name>
</gene>
<dbReference type="AlphaFoldDB" id="A0A172TU95"/>
<dbReference type="InterPro" id="IPR011971">
    <property type="entry name" value="CHP02284"/>
</dbReference>
<dbReference type="PATRIC" id="fig|1492898.3.peg.1994"/>
<dbReference type="InterPro" id="IPR019052">
    <property type="entry name" value="DUF2383"/>
</dbReference>
<dbReference type="RefSeq" id="WP_066403845.1">
    <property type="nucleotide sequence ID" value="NZ_CP011390.1"/>
</dbReference>
<dbReference type="InterPro" id="IPR016920">
    <property type="entry name" value="UCP029477"/>
</dbReference>
<name>A0A172TU95_9BACT</name>
<dbReference type="OrthoDB" id="282393at2"/>
<feature type="domain" description="DUF2383" evidence="1">
    <location>
        <begin position="7"/>
        <end position="117"/>
    </location>
</feature>
<organism evidence="2 3">
    <name type="scientific">Flavisolibacter tropicus</name>
    <dbReference type="NCBI Taxonomy" id="1492898"/>
    <lineage>
        <taxon>Bacteria</taxon>
        <taxon>Pseudomonadati</taxon>
        <taxon>Bacteroidota</taxon>
        <taxon>Chitinophagia</taxon>
        <taxon>Chitinophagales</taxon>
        <taxon>Chitinophagaceae</taxon>
        <taxon>Flavisolibacter</taxon>
    </lineage>
</organism>
<dbReference type="KEGG" id="fla:SY85_09265"/>
<dbReference type="InterPro" id="IPR012347">
    <property type="entry name" value="Ferritin-like"/>
</dbReference>
<protein>
    <submittedName>
        <fullName evidence="2">Aldehyde dehydrogenase</fullName>
    </submittedName>
</protein>
<dbReference type="Pfam" id="PF09537">
    <property type="entry name" value="DUF2383"/>
    <property type="match status" value="1"/>
</dbReference>
<dbReference type="NCBIfam" id="TIGR02284">
    <property type="entry name" value="PA2169 family four-helix-bundle protein"/>
    <property type="match status" value="1"/>
</dbReference>
<dbReference type="EMBL" id="CP011390">
    <property type="protein sequence ID" value="ANE50665.1"/>
    <property type="molecule type" value="Genomic_DNA"/>
</dbReference>
<evidence type="ECO:0000313" key="3">
    <source>
        <dbReference type="Proteomes" id="UP000077177"/>
    </source>
</evidence>
<dbReference type="Gene3D" id="1.20.1260.10">
    <property type="match status" value="1"/>
</dbReference>
<reference evidence="2 3" key="2">
    <citation type="journal article" date="2016" name="Int. J. Syst. Evol. Microbiol.">
        <title>Flavisolibacter tropicus sp. nov., isolated from tropical soil.</title>
        <authorList>
            <person name="Lee J.J."/>
            <person name="Kang M.S."/>
            <person name="Kim G.S."/>
            <person name="Lee C.S."/>
            <person name="Lim S."/>
            <person name="Lee J."/>
            <person name="Roh S.H."/>
            <person name="Kang H."/>
            <person name="Ha J.M."/>
            <person name="Bae S."/>
            <person name="Jung H.Y."/>
            <person name="Kim M.K."/>
        </authorList>
    </citation>
    <scope>NUCLEOTIDE SEQUENCE [LARGE SCALE GENOMIC DNA]</scope>
    <source>
        <strain evidence="2 3">LCS9</strain>
    </source>
</reference>
<reference evidence="3" key="1">
    <citation type="submission" date="2015-01" db="EMBL/GenBank/DDBJ databases">
        <title>Flavisolibacter sp./LCS9/ whole genome sequencing.</title>
        <authorList>
            <person name="Kim M.K."/>
            <person name="Srinivasan S."/>
            <person name="Lee J.-J."/>
        </authorList>
    </citation>
    <scope>NUCLEOTIDE SEQUENCE [LARGE SCALE GENOMIC DNA]</scope>
    <source>
        <strain evidence="3">LCS9</strain>
    </source>
</reference>
<evidence type="ECO:0000259" key="1">
    <source>
        <dbReference type="Pfam" id="PF09537"/>
    </source>
</evidence>
<dbReference type="STRING" id="1492898.SY85_09265"/>
<dbReference type="SUPFAM" id="SSF47240">
    <property type="entry name" value="Ferritin-like"/>
    <property type="match status" value="1"/>
</dbReference>
<dbReference type="Proteomes" id="UP000077177">
    <property type="component" value="Chromosome"/>
</dbReference>
<evidence type="ECO:0000313" key="2">
    <source>
        <dbReference type="EMBL" id="ANE50665.1"/>
    </source>
</evidence>
<keyword evidence="3" id="KW-1185">Reference proteome</keyword>
<dbReference type="PIRSF" id="PIRSF029477">
    <property type="entry name" value="UCP029477"/>
    <property type="match status" value="1"/>
</dbReference>
<sequence>MERNEKVVDILNDLIRINHDRIVGYEKGIEELKDGDADLKTLFNRYIQESKQYAGELTHEVNRLGGTPSDGTTNSGKIYRVWMDLKAVVAGHDRKTVLENCEFGEDAAQKAYDLALNNEDAHYEAPLRDIIVRQKAQLKVGHDEVKRLRDMYKASH</sequence>